<proteinExistence type="predicted"/>
<dbReference type="PANTHER" id="PTHR42085:SF1">
    <property type="entry name" value="F-BOX DOMAIN-CONTAINING PROTEIN"/>
    <property type="match status" value="1"/>
</dbReference>
<dbReference type="InterPro" id="IPR038883">
    <property type="entry name" value="AN11006-like"/>
</dbReference>
<sequence length="414" mass="46324">MLSFFPKQPTAFKPLIAPIPQRQPCGGGCSEQFQSPFFGRLPAEIRNEIYRYAFTGEFREQLSVKGHPLSLLLTCHRASHEATTLAFSCHAFQISKHLELNTFVTLRTAISHMSPQLKDAVTALCYDLGCGYFRSENALAAGEVLTNAILLFPNFARFEVRILRGQKRGLGIHQGTMPLWCYTYKDARNTAAQIYAPHWFANSILRHSGEGHSYAWQAGQQWTLDWPQAASDEYLDVLDSCDWNGNPCLKPFMGSDAVGKVRGVHMCPCPCDQVSWTSADMVQATGRRIKIDTIYYGPEERPLPPLDGEMALKARLGHKAVILREGASRLRVEECQVSCVGTGAEVTSVAYDGGDDYWEALRRKNGDWRAVARTLWKDPMDSLCGTSKDKFLGSWSLGEGDWARIKEVTKTKRS</sequence>
<dbReference type="PANTHER" id="PTHR42085">
    <property type="entry name" value="F-BOX DOMAIN-CONTAINING PROTEIN"/>
    <property type="match status" value="1"/>
</dbReference>
<reference evidence="1" key="1">
    <citation type="journal article" date="2020" name="Stud. Mycol.">
        <title>101 Dothideomycetes genomes: a test case for predicting lifestyles and emergence of pathogens.</title>
        <authorList>
            <person name="Haridas S."/>
            <person name="Albert R."/>
            <person name="Binder M."/>
            <person name="Bloem J."/>
            <person name="Labutti K."/>
            <person name="Salamov A."/>
            <person name="Andreopoulos B."/>
            <person name="Baker S."/>
            <person name="Barry K."/>
            <person name="Bills G."/>
            <person name="Bluhm B."/>
            <person name="Cannon C."/>
            <person name="Castanera R."/>
            <person name="Culley D."/>
            <person name="Daum C."/>
            <person name="Ezra D."/>
            <person name="Gonzalez J."/>
            <person name="Henrissat B."/>
            <person name="Kuo A."/>
            <person name="Liang C."/>
            <person name="Lipzen A."/>
            <person name="Lutzoni F."/>
            <person name="Magnuson J."/>
            <person name="Mondo S."/>
            <person name="Nolan M."/>
            <person name="Ohm R."/>
            <person name="Pangilinan J."/>
            <person name="Park H.-J."/>
            <person name="Ramirez L."/>
            <person name="Alfaro M."/>
            <person name="Sun H."/>
            <person name="Tritt A."/>
            <person name="Yoshinaga Y."/>
            <person name="Zwiers L.-H."/>
            <person name="Turgeon B."/>
            <person name="Goodwin S."/>
            <person name="Spatafora J."/>
            <person name="Crous P."/>
            <person name="Grigoriev I."/>
        </authorList>
    </citation>
    <scope>NUCLEOTIDE SEQUENCE</scope>
    <source>
        <strain evidence="1">CBS 110217</strain>
    </source>
</reference>
<dbReference type="EMBL" id="ML978170">
    <property type="protein sequence ID" value="KAF2032902.1"/>
    <property type="molecule type" value="Genomic_DNA"/>
</dbReference>
<protein>
    <submittedName>
        <fullName evidence="1">Uncharacterized protein</fullName>
    </submittedName>
</protein>
<name>A0A9P4HGL3_9PLEO</name>
<evidence type="ECO:0000313" key="1">
    <source>
        <dbReference type="EMBL" id="KAF2032902.1"/>
    </source>
</evidence>
<keyword evidence="2" id="KW-1185">Reference proteome</keyword>
<gene>
    <name evidence="1" type="ORF">EK21DRAFT_86903</name>
</gene>
<organism evidence="1 2">
    <name type="scientific">Setomelanomma holmii</name>
    <dbReference type="NCBI Taxonomy" id="210430"/>
    <lineage>
        <taxon>Eukaryota</taxon>
        <taxon>Fungi</taxon>
        <taxon>Dikarya</taxon>
        <taxon>Ascomycota</taxon>
        <taxon>Pezizomycotina</taxon>
        <taxon>Dothideomycetes</taxon>
        <taxon>Pleosporomycetidae</taxon>
        <taxon>Pleosporales</taxon>
        <taxon>Pleosporineae</taxon>
        <taxon>Phaeosphaeriaceae</taxon>
        <taxon>Setomelanomma</taxon>
    </lineage>
</organism>
<evidence type="ECO:0000313" key="2">
    <source>
        <dbReference type="Proteomes" id="UP000799777"/>
    </source>
</evidence>
<accession>A0A9P4HGL3</accession>
<dbReference type="Proteomes" id="UP000799777">
    <property type="component" value="Unassembled WGS sequence"/>
</dbReference>
<comment type="caution">
    <text evidence="1">The sequence shown here is derived from an EMBL/GenBank/DDBJ whole genome shotgun (WGS) entry which is preliminary data.</text>
</comment>
<dbReference type="OrthoDB" id="3798004at2759"/>
<dbReference type="AlphaFoldDB" id="A0A9P4HGL3"/>